<feature type="compositionally biased region" description="Low complexity" evidence="4">
    <location>
        <begin position="363"/>
        <end position="374"/>
    </location>
</feature>
<keyword evidence="1" id="KW-0805">Transcription regulation</keyword>
<dbReference type="AlphaFoldDB" id="A0A7T4PBG9"/>
<dbReference type="GO" id="GO:0046373">
    <property type="term" value="P:L-arabinose metabolic process"/>
    <property type="evidence" value="ECO:0007669"/>
    <property type="project" value="InterPro"/>
</dbReference>
<dbReference type="InterPro" id="IPR039425">
    <property type="entry name" value="RNA_pol_sigma-70-like"/>
</dbReference>
<evidence type="ECO:0000256" key="4">
    <source>
        <dbReference type="SAM" id="MobiDB-lite"/>
    </source>
</evidence>
<dbReference type="Pfam" id="PF04542">
    <property type="entry name" value="Sigma70_r2"/>
    <property type="match status" value="1"/>
</dbReference>
<gene>
    <name evidence="7" type="ORF">I8755_01065</name>
</gene>
<feature type="region of interest" description="Disordered" evidence="4">
    <location>
        <begin position="329"/>
        <end position="374"/>
    </location>
</feature>
<dbReference type="Gene3D" id="1.10.1740.10">
    <property type="match status" value="1"/>
</dbReference>
<evidence type="ECO:0000256" key="3">
    <source>
        <dbReference type="ARBA" id="ARBA00023163"/>
    </source>
</evidence>
<dbReference type="NCBIfam" id="TIGR02937">
    <property type="entry name" value="sigma70-ECF"/>
    <property type="match status" value="1"/>
</dbReference>
<dbReference type="GO" id="GO:0046556">
    <property type="term" value="F:alpha-L-arabinofuranosidase activity"/>
    <property type="evidence" value="ECO:0007669"/>
    <property type="project" value="InterPro"/>
</dbReference>
<protein>
    <submittedName>
        <fullName evidence="7">Sigma-70 family RNA polymerase sigma factor</fullName>
    </submittedName>
</protein>
<dbReference type="Gene3D" id="2.80.10.50">
    <property type="match status" value="1"/>
</dbReference>
<feature type="domain" description="Alpha-L-arabinofuranosidase B arabinose-binding" evidence="6">
    <location>
        <begin position="404"/>
        <end position="505"/>
    </location>
</feature>
<dbReference type="CDD" id="cd23399">
    <property type="entry name" value="beta-trefoil_ABD_ABFB"/>
    <property type="match status" value="1"/>
</dbReference>
<evidence type="ECO:0000259" key="6">
    <source>
        <dbReference type="Pfam" id="PF05270"/>
    </source>
</evidence>
<feature type="compositionally biased region" description="Low complexity" evidence="4">
    <location>
        <begin position="332"/>
        <end position="355"/>
    </location>
</feature>
<accession>A0A7T4PBG9</accession>
<dbReference type="InterPro" id="IPR013325">
    <property type="entry name" value="RNA_pol_sigma_r2"/>
</dbReference>
<dbReference type="InterPro" id="IPR007627">
    <property type="entry name" value="RNA_pol_sigma70_r2"/>
</dbReference>
<dbReference type="SUPFAM" id="SSF88946">
    <property type="entry name" value="Sigma2 domain of RNA polymerase sigma factors"/>
    <property type="match status" value="1"/>
</dbReference>
<dbReference type="GO" id="GO:0016987">
    <property type="term" value="F:sigma factor activity"/>
    <property type="evidence" value="ECO:0007669"/>
    <property type="project" value="UniProtKB-KW"/>
</dbReference>
<dbReference type="PANTHER" id="PTHR43133:SF51">
    <property type="entry name" value="RNA POLYMERASE SIGMA FACTOR"/>
    <property type="match status" value="1"/>
</dbReference>
<dbReference type="InterPro" id="IPR007934">
    <property type="entry name" value="AbfB_ABD"/>
</dbReference>
<evidence type="ECO:0000256" key="2">
    <source>
        <dbReference type="ARBA" id="ARBA00023082"/>
    </source>
</evidence>
<dbReference type="Pfam" id="PF05270">
    <property type="entry name" value="AbfB"/>
    <property type="match status" value="1"/>
</dbReference>
<evidence type="ECO:0000256" key="1">
    <source>
        <dbReference type="ARBA" id="ARBA00023015"/>
    </source>
</evidence>
<dbReference type="EMBL" id="CP065959">
    <property type="protein sequence ID" value="QQC87166.1"/>
    <property type="molecule type" value="Genomic_DNA"/>
</dbReference>
<evidence type="ECO:0000313" key="7">
    <source>
        <dbReference type="EMBL" id="QQC87166.1"/>
    </source>
</evidence>
<keyword evidence="2" id="KW-0731">Sigma factor</keyword>
<dbReference type="InterPro" id="IPR036195">
    <property type="entry name" value="AbfB_ABD_sf"/>
</dbReference>
<evidence type="ECO:0000313" key="8">
    <source>
        <dbReference type="Proteomes" id="UP000596130"/>
    </source>
</evidence>
<proteinExistence type="predicted"/>
<organism evidence="7 8">
    <name type="scientific">Streptomyces alfalfae</name>
    <dbReference type="NCBI Taxonomy" id="1642299"/>
    <lineage>
        <taxon>Bacteria</taxon>
        <taxon>Bacillati</taxon>
        <taxon>Actinomycetota</taxon>
        <taxon>Actinomycetes</taxon>
        <taxon>Kitasatosporales</taxon>
        <taxon>Streptomycetaceae</taxon>
        <taxon>Streptomyces</taxon>
    </lineage>
</organism>
<feature type="domain" description="RNA polymerase sigma-70 region 2" evidence="5">
    <location>
        <begin position="28"/>
        <end position="94"/>
    </location>
</feature>
<sequence length="510" mass="54185">MGPVLMDTDQVRLVVAAQRGDQRARDELVSAYLPLLYNIVGRALSGHADVDDVVQETLLRAVRDLPALRAPESFRSWLVSIALRQINTYWQRQRTLADRTTLLDEALPVPDAAAPLEDTTILRLRMSEERGQAVEASRWLDPEHRVLLSLWWQECAGLLSRQDIAAASGLGVSHTGVRLQRMREQLDLSRTIVTALAADPRCPGLSATVSGWDGVRTSVWRKRIARHTRDCARCTATAAERVPAELLLSGLTPLAVPAALLGALVAKGLLSGTTVATTATASATGGAAGGGALLGKLHAVTAHPVAALATGAVLVTGTATYVAWPEPEHRAPGVTAAPTAGTTTRTPSVTRAPSKAPAPPTTSVPSATPSPSGPAVVPLGVRSLESVDRPGQFLAYDGDFATLSSGAATFTVSKGLADNRCVTFRAADGRYLRHHYLRLRLSADDGSRLFREDSTFCPRPGTVDGSVTLHAHNYPGSALRPRDESIRLDGSNGTRTFTGQASFVVRAPQR</sequence>
<name>A0A7T4PBG9_9ACTN</name>
<dbReference type="Proteomes" id="UP000596130">
    <property type="component" value="Chromosome"/>
</dbReference>
<evidence type="ECO:0000259" key="5">
    <source>
        <dbReference type="Pfam" id="PF04542"/>
    </source>
</evidence>
<dbReference type="SUPFAM" id="SSF110221">
    <property type="entry name" value="AbfB domain"/>
    <property type="match status" value="1"/>
</dbReference>
<dbReference type="GO" id="GO:0006352">
    <property type="term" value="P:DNA-templated transcription initiation"/>
    <property type="evidence" value="ECO:0007669"/>
    <property type="project" value="InterPro"/>
</dbReference>
<reference evidence="7 8" key="1">
    <citation type="submission" date="2020-12" db="EMBL/GenBank/DDBJ databases">
        <title>Identification and biosynthesis of polyene macrolides produced by Streptomyces alfalfae Men-myco-93-63.</title>
        <authorList>
            <person name="Liu D."/>
            <person name="Li Y."/>
            <person name="Liu L."/>
            <person name="Han X."/>
            <person name="Shen F."/>
        </authorList>
    </citation>
    <scope>NUCLEOTIDE SEQUENCE [LARGE SCALE GENOMIC DNA]</scope>
    <source>
        <strain evidence="7 8">Men-myco-93-63</strain>
    </source>
</reference>
<keyword evidence="3" id="KW-0804">Transcription</keyword>
<dbReference type="PANTHER" id="PTHR43133">
    <property type="entry name" value="RNA POLYMERASE ECF-TYPE SIGMA FACTO"/>
    <property type="match status" value="1"/>
</dbReference>
<dbReference type="InterPro" id="IPR014284">
    <property type="entry name" value="RNA_pol_sigma-70_dom"/>
</dbReference>